<keyword evidence="3" id="KW-1185">Reference proteome</keyword>
<comment type="caution">
    <text evidence="2">The sequence shown here is derived from an EMBL/GenBank/DDBJ whole genome shotgun (WGS) entry which is preliminary data.</text>
</comment>
<keyword evidence="1" id="KW-0472">Membrane</keyword>
<evidence type="ECO:0000313" key="2">
    <source>
        <dbReference type="EMBL" id="MBA3927432.1"/>
    </source>
</evidence>
<accession>A0A7W1T8L3</accession>
<feature type="transmembrane region" description="Helical" evidence="1">
    <location>
        <begin position="6"/>
        <end position="25"/>
    </location>
</feature>
<reference evidence="2 3" key="1">
    <citation type="submission" date="2020-05" db="EMBL/GenBank/DDBJ databases">
        <authorList>
            <person name="Carlin C.R."/>
        </authorList>
    </citation>
    <scope>NUCLEOTIDE SEQUENCE [LARGE SCALE GENOMIC DNA]</scope>
    <source>
        <strain evidence="2 3">FSL W9-0585</strain>
    </source>
</reference>
<protein>
    <submittedName>
        <fullName evidence="2">Uncharacterized protein</fullName>
    </submittedName>
</protein>
<keyword evidence="1" id="KW-0812">Transmembrane</keyword>
<organism evidence="2 3">
    <name type="scientific">Listeria rustica</name>
    <dbReference type="NCBI Taxonomy" id="2713503"/>
    <lineage>
        <taxon>Bacteria</taxon>
        <taxon>Bacillati</taxon>
        <taxon>Bacillota</taxon>
        <taxon>Bacilli</taxon>
        <taxon>Bacillales</taxon>
        <taxon>Listeriaceae</taxon>
        <taxon>Listeria</taxon>
    </lineage>
</organism>
<dbReference type="Proteomes" id="UP000548787">
    <property type="component" value="Unassembled WGS sequence"/>
</dbReference>
<evidence type="ECO:0000256" key="1">
    <source>
        <dbReference type="SAM" id="Phobius"/>
    </source>
</evidence>
<proteinExistence type="predicted"/>
<reference evidence="2 3" key="2">
    <citation type="submission" date="2020-08" db="EMBL/GenBank/DDBJ databases">
        <title>Listeria ohnekaius sp. nov. and Listeria portnoyii sp. nov. isolated from non-agricultural and natural environments.</title>
        <authorList>
            <person name="Weller D."/>
            <person name="Belias A.M."/>
            <person name="Liao J."/>
            <person name="Guo S."/>
            <person name="Orsi R.H."/>
            <person name="Wiedmann M."/>
        </authorList>
    </citation>
    <scope>NUCLEOTIDE SEQUENCE [LARGE SCALE GENOMIC DNA]</scope>
    <source>
        <strain evidence="2 3">FSL W9-0585</strain>
    </source>
</reference>
<sequence>MKIKNIVVSVVLVFLIAILLILQIWQPHEAMPAQGSTKIQTIERLRL</sequence>
<name>A0A7W1T8L3_9LIST</name>
<dbReference type="RefSeq" id="WP_181677519.1">
    <property type="nucleotide sequence ID" value="NZ_JABJVM010000018.1"/>
</dbReference>
<keyword evidence="1" id="KW-1133">Transmembrane helix</keyword>
<dbReference type="AlphaFoldDB" id="A0A7W1T8L3"/>
<evidence type="ECO:0000313" key="3">
    <source>
        <dbReference type="Proteomes" id="UP000548787"/>
    </source>
</evidence>
<dbReference type="EMBL" id="JABJVM010000018">
    <property type="protein sequence ID" value="MBA3927432.1"/>
    <property type="molecule type" value="Genomic_DNA"/>
</dbReference>
<gene>
    <name evidence="2" type="ORF">HPK16_13860</name>
</gene>